<feature type="compositionally biased region" description="Basic and acidic residues" evidence="1">
    <location>
        <begin position="643"/>
        <end position="652"/>
    </location>
</feature>
<keyword evidence="4" id="KW-1185">Reference proteome</keyword>
<dbReference type="AlphaFoldDB" id="F0VJ99"/>
<feature type="region of interest" description="Disordered" evidence="1">
    <location>
        <begin position="585"/>
        <end position="778"/>
    </location>
</feature>
<dbReference type="VEuPathDB" id="ToxoDB:NCLIV_035910"/>
<reference evidence="4" key="3">
    <citation type="journal article" date="2012" name="PLoS Pathog.">
        <title>Comparative genomics of the apicomplexan parasites Toxoplasma gondii and Neospora caninum: Coccidia differing in host range and transmission strategy.</title>
        <authorList>
            <person name="Reid A.J."/>
            <person name="Vermont S.J."/>
            <person name="Cotton J.A."/>
            <person name="Harris D."/>
            <person name="Hill-Cawthorne G.A."/>
            <person name="Konen-Waisman S."/>
            <person name="Latham S.M."/>
            <person name="Mourier T."/>
            <person name="Norton R."/>
            <person name="Quail M.A."/>
            <person name="Sanders M."/>
            <person name="Shanmugam D."/>
            <person name="Sohal A."/>
            <person name="Wasmuth J.D."/>
            <person name="Brunk B."/>
            <person name="Grigg M.E."/>
            <person name="Howard J.C."/>
            <person name="Parkinson J."/>
            <person name="Roos D.S."/>
            <person name="Trees A.J."/>
            <person name="Berriman M."/>
            <person name="Pain A."/>
            <person name="Wastling J.M."/>
        </authorList>
    </citation>
    <scope>NUCLEOTIDE SEQUENCE [LARGE SCALE GENOMIC DNA]</scope>
    <source>
        <strain evidence="4">Liverpool</strain>
    </source>
</reference>
<feature type="region of interest" description="Disordered" evidence="1">
    <location>
        <begin position="541"/>
        <end position="568"/>
    </location>
</feature>
<reference evidence="2" key="1">
    <citation type="submission" date="2011-02" db="EMBL/GenBank/DDBJ databases">
        <authorList>
            <person name="Aslett M."/>
        </authorList>
    </citation>
    <scope>NUCLEOTIDE SEQUENCE</scope>
    <source>
        <strain evidence="2">Liverpool</strain>
    </source>
</reference>
<dbReference type="Proteomes" id="UP000007494">
    <property type="component" value="Chromosome VIII"/>
</dbReference>
<reference evidence="2" key="2">
    <citation type="submission" date="2011-03" db="EMBL/GenBank/DDBJ databases">
        <title>Comparative genomics and transcriptomics of Neospora caninum and Toxoplasma gondii.</title>
        <authorList>
            <person name="Reid A.J."/>
            <person name="Sohal A."/>
            <person name="Harris D."/>
            <person name="Quail M."/>
            <person name="Sanders M."/>
            <person name="Berriman M."/>
            <person name="Wastling J.M."/>
            <person name="Pain A."/>
        </authorList>
    </citation>
    <scope>NUCLEOTIDE SEQUENCE</scope>
    <source>
        <strain evidence="2">Liverpool</strain>
    </source>
</reference>
<feature type="compositionally biased region" description="Polar residues" evidence="1">
    <location>
        <begin position="181"/>
        <end position="191"/>
    </location>
</feature>
<organism evidence="2 4">
    <name type="scientific">Neospora caninum (strain Liverpool)</name>
    <dbReference type="NCBI Taxonomy" id="572307"/>
    <lineage>
        <taxon>Eukaryota</taxon>
        <taxon>Sar</taxon>
        <taxon>Alveolata</taxon>
        <taxon>Apicomplexa</taxon>
        <taxon>Conoidasida</taxon>
        <taxon>Coccidia</taxon>
        <taxon>Eucoccidiorida</taxon>
        <taxon>Eimeriorina</taxon>
        <taxon>Sarcocystidae</taxon>
        <taxon>Neospora</taxon>
    </lineage>
</organism>
<name>F0VJ99_NEOCL</name>
<evidence type="ECO:0000313" key="3">
    <source>
        <dbReference type="EMBL" id="CEL67804.1"/>
    </source>
</evidence>
<feature type="region of interest" description="Disordered" evidence="1">
    <location>
        <begin position="355"/>
        <end position="426"/>
    </location>
</feature>
<dbReference type="GeneID" id="13443378"/>
<accession>F0VJ99</accession>
<feature type="compositionally biased region" description="Polar residues" evidence="1">
    <location>
        <begin position="407"/>
        <end position="419"/>
    </location>
</feature>
<sequence>MGDDNMHTRRVGHSPGQLRHRLAFSRALLKELLRHSLLVTLLCCCERHFSHGGIQETFHRFVSWPHMDSSRNEFYSSTTQTAEDGLPNLLMVPPAEVEPQQAPLATVGRSTVCALPMMRLCPQCDCRRLLQGFAELPDGDTTRTHGETAMRGNGATGSESRPAPGTESRTNPGARPRELSTRQSPSPNSISGADGSPPTSPPSTPLLGRQRHNSSGREAVPVPPRTASFGSWSSALPPRGPLLVRHWRSLSARGGRLREEATLSVSAGWSARSRRRDTLHDITGSAPSHTADGTSRTASVDTGVPHSESRRQQSSTVGERPDRNDEQAPTHGGRSSLFSRINDAVLSSARMAGAMLSRRRSSSISQASDTGGARRREASATRPVEISSPIIPWINSDREKKGETGVSGLSSPTRLSSPNPATPPSDLTYMVMLPISVDPPEPRDTSEYVPFAPGGTQETGTVFGASGGGAEGAPAGEHVMKASYEPQVDLSKTTYGDKLHTWRRPLSTLREKPPQPEGAADLEHLYEEVDELFEDSEMRGYAAGRPTPRSREGSSSGELPQAGATPDPEHLYEEVDELLEDLELRGYAAGPPTPRSREGSRRGRSYSYPGNARGPQPIYDTPRSTPAFSVVPNHFPRRPTPRSHVDSRRGDRSLSYPGGARGPESIYDTPRSTPAVQRVPGHKPRRPVPQPPLRFGRGSPLRAGPSPLPHPNHQLPGATLPVSPVQEHIPGPPVPHLVSEFQPDPAPPPRLPPVAEAVEPLPESPRGSAGDGGDRPAS</sequence>
<gene>
    <name evidence="3" type="ORF">BN1204_035910</name>
    <name evidence="2" type="ORF">NCLIV_035910</name>
</gene>
<evidence type="ECO:0000256" key="1">
    <source>
        <dbReference type="SAM" id="MobiDB-lite"/>
    </source>
</evidence>
<dbReference type="RefSeq" id="XP_003883842.1">
    <property type="nucleotide sequence ID" value="XM_003883793.1"/>
</dbReference>
<evidence type="ECO:0000313" key="2">
    <source>
        <dbReference type="EMBL" id="CBZ53810.1"/>
    </source>
</evidence>
<feature type="region of interest" description="Disordered" evidence="1">
    <location>
        <begin position="280"/>
        <end position="339"/>
    </location>
</feature>
<evidence type="ECO:0000313" key="4">
    <source>
        <dbReference type="Proteomes" id="UP000007494"/>
    </source>
</evidence>
<protein>
    <submittedName>
        <fullName evidence="2">Uncharacterized protein</fullName>
    </submittedName>
</protein>
<dbReference type="eggNOG" id="ENOG502TMVK">
    <property type="taxonomic scope" value="Eukaryota"/>
</dbReference>
<dbReference type="InParanoid" id="F0VJ99"/>
<dbReference type="EMBL" id="FR823390">
    <property type="protein sequence ID" value="CBZ53810.1"/>
    <property type="molecule type" value="Genomic_DNA"/>
</dbReference>
<feature type="compositionally biased region" description="Polar residues" evidence="1">
    <location>
        <begin position="285"/>
        <end position="300"/>
    </location>
</feature>
<feature type="region of interest" description="Disordered" evidence="1">
    <location>
        <begin position="136"/>
        <end position="240"/>
    </location>
</feature>
<dbReference type="EMBL" id="LN714483">
    <property type="protein sequence ID" value="CEL67804.1"/>
    <property type="molecule type" value="Genomic_DNA"/>
</dbReference>
<proteinExistence type="predicted"/>
<reference evidence="3" key="4">
    <citation type="journal article" date="2015" name="PLoS ONE">
        <title>Comprehensive Evaluation of Toxoplasma gondii VEG and Neospora caninum LIV Genomes with Tachyzoite Stage Transcriptome and Proteome Defines Novel Transcript Features.</title>
        <authorList>
            <person name="Ramaprasad A."/>
            <person name="Mourier T."/>
            <person name="Naeem R."/>
            <person name="Malas T.B."/>
            <person name="Moussa E."/>
            <person name="Panigrahi A."/>
            <person name="Vermont S.J."/>
            <person name="Otto T.D."/>
            <person name="Wastling J."/>
            <person name="Pain A."/>
        </authorList>
    </citation>
    <scope>NUCLEOTIDE SEQUENCE</scope>
    <source>
        <strain evidence="3">Liverpool</strain>
    </source>
</reference>
<dbReference type="OMA" id="PWINSDR"/>
<feature type="compositionally biased region" description="Basic and acidic residues" evidence="1">
    <location>
        <begin position="319"/>
        <end position="328"/>
    </location>
</feature>